<dbReference type="Proteomes" id="UP001164472">
    <property type="component" value="Chromosome"/>
</dbReference>
<dbReference type="RefSeq" id="WP_251809959.1">
    <property type="nucleotide sequence ID" value="NZ_CP101527.1"/>
</dbReference>
<evidence type="ECO:0000256" key="2">
    <source>
        <dbReference type="ARBA" id="ARBA00010792"/>
    </source>
</evidence>
<feature type="domain" description="Phosphatidic acid phosphatase type 2/haloperoxidase" evidence="8">
    <location>
        <begin position="324"/>
        <end position="435"/>
    </location>
</feature>
<feature type="transmembrane region" description="Helical" evidence="7">
    <location>
        <begin position="392"/>
        <end position="414"/>
    </location>
</feature>
<dbReference type="PANTHER" id="PTHR30353">
    <property type="entry name" value="INNER MEMBRANE PROTEIN DEDA-RELATED"/>
    <property type="match status" value="1"/>
</dbReference>
<reference evidence="9" key="1">
    <citation type="submission" date="2022-07" db="EMBL/GenBank/DDBJ databases">
        <title>Alkalimarinus sp. nov., isolated from gut of a Alitta virens.</title>
        <authorList>
            <person name="Yang A.I."/>
            <person name="Shin N.-R."/>
        </authorList>
    </citation>
    <scope>NUCLEOTIDE SEQUENCE</scope>
    <source>
        <strain evidence="9">FA028</strain>
    </source>
</reference>
<feature type="transmembrane region" description="Helical" evidence="7">
    <location>
        <begin position="145"/>
        <end position="167"/>
    </location>
</feature>
<dbReference type="SUPFAM" id="SSF48317">
    <property type="entry name" value="Acid phosphatase/Vanadium-dependent haloperoxidase"/>
    <property type="match status" value="1"/>
</dbReference>
<evidence type="ECO:0000256" key="7">
    <source>
        <dbReference type="SAM" id="Phobius"/>
    </source>
</evidence>
<dbReference type="Gene3D" id="1.20.144.10">
    <property type="entry name" value="Phosphatidic acid phosphatase type 2/haloperoxidase"/>
    <property type="match status" value="1"/>
</dbReference>
<feature type="transmembrane region" description="Helical" evidence="7">
    <location>
        <begin position="362"/>
        <end position="383"/>
    </location>
</feature>
<name>A0A9E8HJH3_9ALTE</name>
<evidence type="ECO:0000313" key="10">
    <source>
        <dbReference type="Proteomes" id="UP001164472"/>
    </source>
</evidence>
<keyword evidence="3" id="KW-1003">Cell membrane</keyword>
<dbReference type="SMART" id="SM00014">
    <property type="entry name" value="acidPPc"/>
    <property type="match status" value="1"/>
</dbReference>
<accession>A0A9E8HJH3</accession>
<keyword evidence="4 7" id="KW-0812">Transmembrane</keyword>
<dbReference type="Pfam" id="PF01569">
    <property type="entry name" value="PAP2"/>
    <property type="match status" value="1"/>
</dbReference>
<gene>
    <name evidence="9" type="ORF">NNL22_12310</name>
</gene>
<keyword evidence="10" id="KW-1185">Reference proteome</keyword>
<dbReference type="InterPro" id="IPR032818">
    <property type="entry name" value="DedA-like"/>
</dbReference>
<dbReference type="InterPro" id="IPR036938">
    <property type="entry name" value="PAP2/HPO_sf"/>
</dbReference>
<dbReference type="KEGG" id="asem:NNL22_12310"/>
<dbReference type="Pfam" id="PF09335">
    <property type="entry name" value="VTT_dom"/>
    <property type="match status" value="1"/>
</dbReference>
<comment type="similarity">
    <text evidence="2">Belongs to the DedA family.</text>
</comment>
<evidence type="ECO:0000313" key="9">
    <source>
        <dbReference type="EMBL" id="UZW73818.1"/>
    </source>
</evidence>
<evidence type="ECO:0000256" key="3">
    <source>
        <dbReference type="ARBA" id="ARBA00022475"/>
    </source>
</evidence>
<keyword evidence="6 7" id="KW-0472">Membrane</keyword>
<dbReference type="InterPro" id="IPR032816">
    <property type="entry name" value="VTT_dom"/>
</dbReference>
<feature type="transmembrane region" description="Helical" evidence="7">
    <location>
        <begin position="62"/>
        <end position="81"/>
    </location>
</feature>
<evidence type="ECO:0000256" key="5">
    <source>
        <dbReference type="ARBA" id="ARBA00022989"/>
    </source>
</evidence>
<feature type="transmembrane region" description="Helical" evidence="7">
    <location>
        <begin position="242"/>
        <end position="264"/>
    </location>
</feature>
<protein>
    <submittedName>
        <fullName evidence="9">Bifunctional DedA family/phosphatase PAP2 family protein</fullName>
    </submittedName>
</protein>
<organism evidence="9 10">
    <name type="scientific">Alkalimarinus sediminis</name>
    <dbReference type="NCBI Taxonomy" id="1632866"/>
    <lineage>
        <taxon>Bacteria</taxon>
        <taxon>Pseudomonadati</taxon>
        <taxon>Pseudomonadota</taxon>
        <taxon>Gammaproteobacteria</taxon>
        <taxon>Alteromonadales</taxon>
        <taxon>Alteromonadaceae</taxon>
        <taxon>Alkalimarinus</taxon>
    </lineage>
</organism>
<evidence type="ECO:0000256" key="6">
    <source>
        <dbReference type="ARBA" id="ARBA00023136"/>
    </source>
</evidence>
<feature type="transmembrane region" description="Helical" evidence="7">
    <location>
        <begin position="179"/>
        <end position="198"/>
    </location>
</feature>
<feature type="transmembrane region" description="Helical" evidence="7">
    <location>
        <begin position="320"/>
        <end position="342"/>
    </location>
</feature>
<dbReference type="InterPro" id="IPR000326">
    <property type="entry name" value="PAP2/HPO"/>
</dbReference>
<evidence type="ECO:0000256" key="4">
    <source>
        <dbReference type="ARBA" id="ARBA00022692"/>
    </source>
</evidence>
<dbReference type="EMBL" id="CP101527">
    <property type="protein sequence ID" value="UZW73818.1"/>
    <property type="molecule type" value="Genomic_DNA"/>
</dbReference>
<dbReference type="PANTHER" id="PTHR30353:SF15">
    <property type="entry name" value="INNER MEMBRANE PROTEIN YABI"/>
    <property type="match status" value="1"/>
</dbReference>
<feature type="transmembrane region" description="Helical" evidence="7">
    <location>
        <begin position="450"/>
        <end position="468"/>
    </location>
</feature>
<dbReference type="AlphaFoldDB" id="A0A9E8HJH3"/>
<sequence>MNASDIQPLIEGLQAHQGWVAFAIFIVSFVESLAIAGVIVPGVMLLFMVAAVAGGGALSLEAALICAFAGAVLGDGISFFIGRYFKASIAQVWPVSRYPKLLHNGQTFFEKHGGKSVLIGRFVGPVRPILPLIAGMLDMSPKRFLLFNVVSAIGWAPVYILPGYLVGASVSLDIELPPHFYPVLLTALGILSVTYLLFVRLQWGLHPQSDSYNYIKQVLMRYDVSQKLWTGLSNRRVAGGEFPLPSLILALATLTLFILLAQAVSYTQWFESFNQQASDFFVLLRNPFYDPAVVIITMIGDPKLLYISVPIFVSLLFFRGYYAAAIHIAVAGIATSLVTHGLKDYFAIARPDLVVSAPLSAAFPSGHTSGAVFFFGLLAAFIAQEMEQKKRWVIYSLFSVPMLLIGLSRLYLGVHWASDVLGGMLLGLCICAITRVSYSRYDRQAISVDIFTLLAVALWLVAVTVYVWTGLPEAIARYQMIPAP</sequence>
<comment type="subcellular location">
    <subcellularLocation>
        <location evidence="1">Cell membrane</location>
        <topology evidence="1">Multi-pass membrane protein</topology>
    </subcellularLocation>
</comment>
<evidence type="ECO:0000256" key="1">
    <source>
        <dbReference type="ARBA" id="ARBA00004651"/>
    </source>
</evidence>
<keyword evidence="5 7" id="KW-1133">Transmembrane helix</keyword>
<feature type="transmembrane region" description="Helical" evidence="7">
    <location>
        <begin position="292"/>
        <end position="313"/>
    </location>
</feature>
<evidence type="ECO:0000259" key="8">
    <source>
        <dbReference type="SMART" id="SM00014"/>
    </source>
</evidence>
<dbReference type="GO" id="GO:0005886">
    <property type="term" value="C:plasma membrane"/>
    <property type="evidence" value="ECO:0007669"/>
    <property type="project" value="UniProtKB-SubCell"/>
</dbReference>
<feature type="transmembrane region" description="Helical" evidence="7">
    <location>
        <begin position="420"/>
        <end position="438"/>
    </location>
</feature>
<proteinExistence type="inferred from homology"/>
<feature type="transmembrane region" description="Helical" evidence="7">
    <location>
        <begin position="20"/>
        <end position="50"/>
    </location>
</feature>
<dbReference type="CDD" id="cd03392">
    <property type="entry name" value="PAP2_like_2"/>
    <property type="match status" value="1"/>
</dbReference>